<dbReference type="EMBL" id="VIEB01000013">
    <property type="protein sequence ID" value="TQE13127.1"/>
    <property type="molecule type" value="Genomic_DNA"/>
</dbReference>
<evidence type="ECO:0008006" key="3">
    <source>
        <dbReference type="Google" id="ProtNLM"/>
    </source>
</evidence>
<gene>
    <name evidence="1" type="ORF">C1H46_001211</name>
</gene>
<dbReference type="STRING" id="106549.A0A540NQ12"/>
<name>A0A540NQ12_MALBA</name>
<evidence type="ECO:0000313" key="2">
    <source>
        <dbReference type="Proteomes" id="UP000315295"/>
    </source>
</evidence>
<reference evidence="1 2" key="1">
    <citation type="journal article" date="2019" name="G3 (Bethesda)">
        <title>Sequencing of a Wild Apple (Malus baccata) Genome Unravels the Differences Between Cultivated and Wild Apple Species Regarding Disease Resistance and Cold Tolerance.</title>
        <authorList>
            <person name="Chen X."/>
        </authorList>
    </citation>
    <scope>NUCLEOTIDE SEQUENCE [LARGE SCALE GENOMIC DNA]</scope>
    <source>
        <strain evidence="2">cv. Shandingzi</strain>
        <tissue evidence="1">Leaves</tissue>
    </source>
</reference>
<dbReference type="Proteomes" id="UP000315295">
    <property type="component" value="Unassembled WGS sequence"/>
</dbReference>
<proteinExistence type="predicted"/>
<dbReference type="Gene3D" id="3.40.50.10700">
    <property type="entry name" value="AF0625-like"/>
    <property type="match status" value="1"/>
</dbReference>
<organism evidence="1 2">
    <name type="scientific">Malus baccata</name>
    <name type="common">Siberian crab apple</name>
    <name type="synonym">Pyrus baccata</name>
    <dbReference type="NCBI Taxonomy" id="106549"/>
    <lineage>
        <taxon>Eukaryota</taxon>
        <taxon>Viridiplantae</taxon>
        <taxon>Streptophyta</taxon>
        <taxon>Embryophyta</taxon>
        <taxon>Tracheophyta</taxon>
        <taxon>Spermatophyta</taxon>
        <taxon>Magnoliopsida</taxon>
        <taxon>eudicotyledons</taxon>
        <taxon>Gunneridae</taxon>
        <taxon>Pentapetalae</taxon>
        <taxon>rosids</taxon>
        <taxon>fabids</taxon>
        <taxon>Rosales</taxon>
        <taxon>Rosaceae</taxon>
        <taxon>Amygdaloideae</taxon>
        <taxon>Maleae</taxon>
        <taxon>Malus</taxon>
    </lineage>
</organism>
<dbReference type="PANTHER" id="PTHR34667:SF1">
    <property type="entry name" value="D-AMINOACYL-TRNA DEACYLASE"/>
    <property type="match status" value="1"/>
</dbReference>
<dbReference type="PANTHER" id="PTHR34667">
    <property type="entry name" value="D-AMINOACYL-TRNA DEACYLASE"/>
    <property type="match status" value="1"/>
</dbReference>
<sequence>MESDLLSLRIGLDWKAARMSTGRGKDAAQVMALLVWEGLGLGGGAVVGNWNGEEDKNKVLLGLGGGHYAPRHMDIVLLMHNLLTVN</sequence>
<keyword evidence="2" id="KW-1185">Reference proteome</keyword>
<dbReference type="InterPro" id="IPR007508">
    <property type="entry name" value="DtdA"/>
</dbReference>
<dbReference type="SUPFAM" id="SSF142535">
    <property type="entry name" value="AF0625-like"/>
    <property type="match status" value="1"/>
</dbReference>
<accession>A0A540NQ12</accession>
<protein>
    <recommendedName>
        <fullName evidence="3">D-aminoacyl-tRNA deacylase</fullName>
    </recommendedName>
</protein>
<comment type="caution">
    <text evidence="1">The sequence shown here is derived from an EMBL/GenBank/DDBJ whole genome shotgun (WGS) entry which is preliminary data.</text>
</comment>
<dbReference type="AlphaFoldDB" id="A0A540NQ12"/>
<evidence type="ECO:0000313" key="1">
    <source>
        <dbReference type="EMBL" id="TQE13127.1"/>
    </source>
</evidence>
<dbReference type="GO" id="GO:0051499">
    <property type="term" value="F:D-aminoacyl-tRNA deacylase activity"/>
    <property type="evidence" value="ECO:0007669"/>
    <property type="project" value="InterPro"/>
</dbReference>